<organism evidence="1 2">
    <name type="scientific">Piloderma croceum (strain F 1598)</name>
    <dbReference type="NCBI Taxonomy" id="765440"/>
    <lineage>
        <taxon>Eukaryota</taxon>
        <taxon>Fungi</taxon>
        <taxon>Dikarya</taxon>
        <taxon>Basidiomycota</taxon>
        <taxon>Agaricomycotina</taxon>
        <taxon>Agaricomycetes</taxon>
        <taxon>Agaricomycetidae</taxon>
        <taxon>Atheliales</taxon>
        <taxon>Atheliaceae</taxon>
        <taxon>Piloderma</taxon>
    </lineage>
</organism>
<reference evidence="2" key="2">
    <citation type="submission" date="2015-01" db="EMBL/GenBank/DDBJ databases">
        <title>Evolutionary Origins and Diversification of the Mycorrhizal Mutualists.</title>
        <authorList>
            <consortium name="DOE Joint Genome Institute"/>
            <consortium name="Mycorrhizal Genomics Consortium"/>
            <person name="Kohler A."/>
            <person name="Kuo A."/>
            <person name="Nagy L.G."/>
            <person name="Floudas D."/>
            <person name="Copeland A."/>
            <person name="Barry K.W."/>
            <person name="Cichocki N."/>
            <person name="Veneault-Fourrey C."/>
            <person name="LaButti K."/>
            <person name="Lindquist E.A."/>
            <person name="Lipzen A."/>
            <person name="Lundell T."/>
            <person name="Morin E."/>
            <person name="Murat C."/>
            <person name="Riley R."/>
            <person name="Ohm R."/>
            <person name="Sun H."/>
            <person name="Tunlid A."/>
            <person name="Henrissat B."/>
            <person name="Grigoriev I.V."/>
            <person name="Hibbett D.S."/>
            <person name="Martin F."/>
        </authorList>
    </citation>
    <scope>NUCLEOTIDE SEQUENCE [LARGE SCALE GENOMIC DNA]</scope>
    <source>
        <strain evidence="2">F 1598</strain>
    </source>
</reference>
<keyword evidence="2" id="KW-1185">Reference proteome</keyword>
<dbReference type="Proteomes" id="UP000054166">
    <property type="component" value="Unassembled WGS sequence"/>
</dbReference>
<dbReference type="AlphaFoldDB" id="A0A0C3FN34"/>
<gene>
    <name evidence="1" type="ORF">PILCRDRAFT_529082</name>
</gene>
<proteinExistence type="predicted"/>
<accession>A0A0C3FN34</accession>
<name>A0A0C3FN34_PILCF</name>
<dbReference type="EMBL" id="KN833003">
    <property type="protein sequence ID" value="KIM80661.1"/>
    <property type="molecule type" value="Genomic_DNA"/>
</dbReference>
<sequence>MTTLADMTPAIEGYEEQARICGLSFDWGTTDELQSATDFFDDLLAPAAIESYLNEAELSNSPAEATALGPLSSPLSTRSDIGAFFDWSVAASKDEHQVSRTRRMENTWLSPGNHFGLAASRSVTMLSCSRPSTSPSAGKFDVRNELHHARHSPNHDLRAQQNESLASTAPSLLVSGWSPPDGSFDMVDLHPPKCDEVHRTPLADMTVAWNNHAILVYGLPVQPSIHPYSEAEIPKATYAPRVANSVAPVAMSNARAAVTLPQARNSRPHSKRSSQTPVPIAGADIFSPLYPDAVLRLSAQGRPVGGVPPALARSVTASMIKKEHDKTRATIDAKRSNINSRKSSNYVASVLQQPEDSNLQVIKERNTTAPSSHAAVSVLQEVSGMHGIDYARDKEVGARMKEASPGFLDDDLILANHTLTADRGTPSIASDEDVQLRSFAYTFALKHDQDTALPCEMRDLGYFWPIGQRVKRTKRGLDSGVENSCAMKKSKF</sequence>
<protein>
    <submittedName>
        <fullName evidence="1">Uncharacterized protein</fullName>
    </submittedName>
</protein>
<evidence type="ECO:0000313" key="2">
    <source>
        <dbReference type="Proteomes" id="UP000054166"/>
    </source>
</evidence>
<dbReference type="HOGENOM" id="CLU_554440_0_0_1"/>
<evidence type="ECO:0000313" key="1">
    <source>
        <dbReference type="EMBL" id="KIM80661.1"/>
    </source>
</evidence>
<reference evidence="1 2" key="1">
    <citation type="submission" date="2014-04" db="EMBL/GenBank/DDBJ databases">
        <authorList>
            <consortium name="DOE Joint Genome Institute"/>
            <person name="Kuo A."/>
            <person name="Tarkka M."/>
            <person name="Buscot F."/>
            <person name="Kohler A."/>
            <person name="Nagy L.G."/>
            <person name="Floudas D."/>
            <person name="Copeland A."/>
            <person name="Barry K.W."/>
            <person name="Cichocki N."/>
            <person name="Veneault-Fourrey C."/>
            <person name="LaButti K."/>
            <person name="Lindquist E.A."/>
            <person name="Lipzen A."/>
            <person name="Lundell T."/>
            <person name="Morin E."/>
            <person name="Murat C."/>
            <person name="Sun H."/>
            <person name="Tunlid A."/>
            <person name="Henrissat B."/>
            <person name="Grigoriev I.V."/>
            <person name="Hibbett D.S."/>
            <person name="Martin F."/>
            <person name="Nordberg H.P."/>
            <person name="Cantor M.N."/>
            <person name="Hua S.X."/>
        </authorList>
    </citation>
    <scope>NUCLEOTIDE SEQUENCE [LARGE SCALE GENOMIC DNA]</scope>
    <source>
        <strain evidence="1 2">F 1598</strain>
    </source>
</reference>
<dbReference type="InParanoid" id="A0A0C3FN34"/>